<evidence type="ECO:0000313" key="7">
    <source>
        <dbReference type="EMBL" id="CAB4199238.1"/>
    </source>
</evidence>
<feature type="region of interest" description="Disordered" evidence="1">
    <location>
        <begin position="58"/>
        <end position="124"/>
    </location>
</feature>
<protein>
    <submittedName>
        <fullName evidence="5">Uncharacterized protein</fullName>
    </submittedName>
</protein>
<dbReference type="EMBL" id="LR797028">
    <property type="protein sequence ID" value="CAB4182756.1"/>
    <property type="molecule type" value="Genomic_DNA"/>
</dbReference>
<sequence>MANLFQSLKTAIAAQPPTQTGPLQYTSGGGLFNGIRKALNADPNFVKAYAANQAAIESKASTGSSAYATETQNILNRDSKDSEMQSQNMRNQEYKKNIRARNNTSMNSNQTAMDKINIGIQTGS</sequence>
<evidence type="ECO:0000256" key="1">
    <source>
        <dbReference type="SAM" id="MobiDB-lite"/>
    </source>
</evidence>
<organism evidence="5">
    <name type="scientific">uncultured Caudovirales phage</name>
    <dbReference type="NCBI Taxonomy" id="2100421"/>
    <lineage>
        <taxon>Viruses</taxon>
        <taxon>Duplodnaviria</taxon>
        <taxon>Heunggongvirae</taxon>
        <taxon>Uroviricota</taxon>
        <taxon>Caudoviricetes</taxon>
        <taxon>Peduoviridae</taxon>
        <taxon>Maltschvirus</taxon>
        <taxon>Maltschvirus maltsch</taxon>
    </lineage>
</organism>
<evidence type="ECO:0000313" key="2">
    <source>
        <dbReference type="EMBL" id="CAB4145706.1"/>
    </source>
</evidence>
<gene>
    <name evidence="5" type="ORF">UFOVP1088_20</name>
    <name evidence="6" type="ORF">UFOVP1149_43</name>
    <name evidence="7" type="ORF">UFOVP1330_30</name>
    <name evidence="8" type="ORF">UFOVP1441_24</name>
    <name evidence="2" type="ORF">UFOVP486_31</name>
    <name evidence="3" type="ORF">UFOVP911_12</name>
    <name evidence="4" type="ORF">UFOVP997_40</name>
</gene>
<accession>A0A6J5QJW4</accession>
<dbReference type="EMBL" id="LR796856">
    <property type="protein sequence ID" value="CAB4170248.1"/>
    <property type="molecule type" value="Genomic_DNA"/>
</dbReference>
<feature type="compositionally biased region" description="Polar residues" evidence="1">
    <location>
        <begin position="100"/>
        <end position="112"/>
    </location>
</feature>
<dbReference type="EMBL" id="LR797095">
    <property type="protein sequence ID" value="CAB4186444.1"/>
    <property type="molecule type" value="Genomic_DNA"/>
</dbReference>
<evidence type="ECO:0000313" key="4">
    <source>
        <dbReference type="EMBL" id="CAB4177380.1"/>
    </source>
</evidence>
<dbReference type="EMBL" id="LR797275">
    <property type="protein sequence ID" value="CAB4199238.1"/>
    <property type="molecule type" value="Genomic_DNA"/>
</dbReference>
<proteinExistence type="predicted"/>
<dbReference type="EMBL" id="LR796949">
    <property type="protein sequence ID" value="CAB4177380.1"/>
    <property type="molecule type" value="Genomic_DNA"/>
</dbReference>
<name>A0A6J5QJW4_9CAUD</name>
<evidence type="ECO:0000313" key="8">
    <source>
        <dbReference type="EMBL" id="CAB4212567.1"/>
    </source>
</evidence>
<reference evidence="5" key="1">
    <citation type="submission" date="2020-05" db="EMBL/GenBank/DDBJ databases">
        <authorList>
            <person name="Chiriac C."/>
            <person name="Salcher M."/>
            <person name="Ghai R."/>
            <person name="Kavagutti S V."/>
        </authorList>
    </citation>
    <scope>NUCLEOTIDE SEQUENCE</scope>
</reference>
<evidence type="ECO:0000313" key="5">
    <source>
        <dbReference type="EMBL" id="CAB4182756.1"/>
    </source>
</evidence>
<feature type="compositionally biased region" description="Polar residues" evidence="1">
    <location>
        <begin position="59"/>
        <end position="76"/>
    </location>
</feature>
<dbReference type="EMBL" id="LR797387">
    <property type="protein sequence ID" value="CAB4212567.1"/>
    <property type="molecule type" value="Genomic_DNA"/>
</dbReference>
<evidence type="ECO:0000313" key="6">
    <source>
        <dbReference type="EMBL" id="CAB4186444.1"/>
    </source>
</evidence>
<dbReference type="EMBL" id="LR796449">
    <property type="protein sequence ID" value="CAB4145706.1"/>
    <property type="molecule type" value="Genomic_DNA"/>
</dbReference>
<evidence type="ECO:0000313" key="3">
    <source>
        <dbReference type="EMBL" id="CAB4170248.1"/>
    </source>
</evidence>